<comment type="subunit">
    <text evidence="5 7">Heterodimer of LeuC and LeuD.</text>
</comment>
<dbReference type="CDD" id="cd01577">
    <property type="entry name" value="IPMI_Swivel"/>
    <property type="match status" value="1"/>
</dbReference>
<keyword evidence="7" id="KW-0100">Branched-chain amino acid biosynthesis</keyword>
<evidence type="ECO:0000256" key="6">
    <source>
        <dbReference type="ARBA" id="ARBA00023239"/>
    </source>
</evidence>
<dbReference type="Gene3D" id="3.20.19.10">
    <property type="entry name" value="Aconitase, domain 4"/>
    <property type="match status" value="1"/>
</dbReference>
<keyword evidence="7" id="KW-0432">Leucine biosynthesis</keyword>
<dbReference type="EMBL" id="NCEB01000014">
    <property type="protein sequence ID" value="OYX33697.1"/>
    <property type="molecule type" value="Genomic_DNA"/>
</dbReference>
<evidence type="ECO:0000256" key="7">
    <source>
        <dbReference type="HAMAP-Rule" id="MF_01032"/>
    </source>
</evidence>
<reference evidence="9 10" key="1">
    <citation type="submission" date="2017-03" db="EMBL/GenBank/DDBJ databases">
        <title>Lifting the veil on microbial sulfur biogeochemistry in mining wastewaters.</title>
        <authorList>
            <person name="Kantor R.S."/>
            <person name="Colenbrander Nelson T."/>
            <person name="Marshall S."/>
            <person name="Bennett D."/>
            <person name="Apte S."/>
            <person name="Camacho D."/>
            <person name="Thomas B.C."/>
            <person name="Warren L.A."/>
            <person name="Banfield J.F."/>
        </authorList>
    </citation>
    <scope>NUCLEOTIDE SEQUENCE [LARGE SCALE GENOMIC DNA]</scope>
    <source>
        <strain evidence="9">32-69-9</strain>
    </source>
</reference>
<dbReference type="InterPro" id="IPR015928">
    <property type="entry name" value="Aconitase/3IPM_dehydase_swvl"/>
</dbReference>
<evidence type="ECO:0000256" key="2">
    <source>
        <dbReference type="ARBA" id="ARBA00002695"/>
    </source>
</evidence>
<dbReference type="InterPro" id="IPR050075">
    <property type="entry name" value="LeuD"/>
</dbReference>
<protein>
    <recommendedName>
        <fullName evidence="7">3-isopropylmalate dehydratase small subunit</fullName>
        <ecNumber evidence="7">4.2.1.33</ecNumber>
    </recommendedName>
    <alternativeName>
        <fullName evidence="7">Alpha-IPM isomerase</fullName>
        <shortName evidence="7">IPMI</shortName>
    </alternativeName>
    <alternativeName>
        <fullName evidence="7">Isopropylmalate isomerase</fullName>
    </alternativeName>
</protein>
<dbReference type="Pfam" id="PF00694">
    <property type="entry name" value="Aconitase_C"/>
    <property type="match status" value="1"/>
</dbReference>
<dbReference type="SUPFAM" id="SSF52016">
    <property type="entry name" value="LeuD/IlvD-like"/>
    <property type="match status" value="1"/>
</dbReference>
<proteinExistence type="inferred from homology"/>
<evidence type="ECO:0000313" key="9">
    <source>
        <dbReference type="EMBL" id="OYX33697.1"/>
    </source>
</evidence>
<feature type="domain" description="Aconitase A/isopropylmalate dehydratase small subunit swivel" evidence="8">
    <location>
        <begin position="52"/>
        <end position="107"/>
    </location>
</feature>
<dbReference type="InterPro" id="IPR011827">
    <property type="entry name" value="LeuD_type2/HacB/DmdB"/>
</dbReference>
<evidence type="ECO:0000259" key="8">
    <source>
        <dbReference type="Pfam" id="PF00694"/>
    </source>
</evidence>
<evidence type="ECO:0000256" key="5">
    <source>
        <dbReference type="ARBA" id="ARBA00011271"/>
    </source>
</evidence>
<keyword evidence="6 7" id="KW-0456">Lyase</keyword>
<name>A0A258FNA3_9CAUL</name>
<comment type="catalytic activity">
    <reaction evidence="1 7">
        <text>(2R,3S)-3-isopropylmalate = (2S)-2-isopropylmalate</text>
        <dbReference type="Rhea" id="RHEA:32287"/>
        <dbReference type="ChEBI" id="CHEBI:1178"/>
        <dbReference type="ChEBI" id="CHEBI:35121"/>
        <dbReference type="EC" id="4.2.1.33"/>
    </reaction>
</comment>
<dbReference type="GO" id="GO:0009098">
    <property type="term" value="P:L-leucine biosynthetic process"/>
    <property type="evidence" value="ECO:0007669"/>
    <property type="project" value="UniProtKB-UniRule"/>
</dbReference>
<keyword evidence="7" id="KW-0028">Amino-acid biosynthesis</keyword>
<dbReference type="InterPro" id="IPR033940">
    <property type="entry name" value="IPMI_Swivel"/>
</dbReference>
<comment type="pathway">
    <text evidence="3 7">Amino-acid biosynthesis; L-leucine biosynthesis; L-leucine from 3-methyl-2-oxobutanoate: step 2/4.</text>
</comment>
<dbReference type="InterPro" id="IPR000573">
    <property type="entry name" value="AconitaseA/IPMdHydase_ssu_swvl"/>
</dbReference>
<comment type="caution">
    <text evidence="9">The sequence shown here is derived from an EMBL/GenBank/DDBJ whole genome shotgun (WGS) entry which is preliminary data.</text>
</comment>
<evidence type="ECO:0000313" key="10">
    <source>
        <dbReference type="Proteomes" id="UP000215595"/>
    </source>
</evidence>
<comment type="function">
    <text evidence="2 7">Catalyzes the isomerization between 2-isopropylmalate and 3-isopropylmalate, via the formation of 2-isopropylmaleate.</text>
</comment>
<sequence>MTPSPIGRAFVFGDQIDTDLLAPGHRMKLEPDALAAHCLEAVDPTFASAVRPGDFVVAGLNFGLGSSREQAAVSLKRLGVRAVIARSFARIFWRNAINLGLPAVTLAEADQITAGDRLSLDLEAGRLTNETQGRSYAFAPFPDHLTAMMRDGGLIAHLKRSAQPETGAAA</sequence>
<dbReference type="AlphaFoldDB" id="A0A258FNA3"/>
<dbReference type="PANTHER" id="PTHR43345:SF2">
    <property type="entry name" value="3-ISOPROPYLMALATE DEHYDRATASE SMALL SUBUNIT 1"/>
    <property type="match status" value="1"/>
</dbReference>
<dbReference type="Proteomes" id="UP000215595">
    <property type="component" value="Unassembled WGS sequence"/>
</dbReference>
<dbReference type="PANTHER" id="PTHR43345">
    <property type="entry name" value="3-ISOPROPYLMALATE DEHYDRATASE SMALL SUBUNIT 2-RELATED-RELATED"/>
    <property type="match status" value="1"/>
</dbReference>
<dbReference type="NCBIfam" id="TIGR02087">
    <property type="entry name" value="LEUD_arch"/>
    <property type="match status" value="1"/>
</dbReference>
<dbReference type="HAMAP" id="MF_01032">
    <property type="entry name" value="LeuD_type2"/>
    <property type="match status" value="1"/>
</dbReference>
<dbReference type="UniPathway" id="UPA00048">
    <property type="reaction ID" value="UER00071"/>
</dbReference>
<dbReference type="EC" id="4.2.1.33" evidence="7"/>
<dbReference type="GO" id="GO:0003861">
    <property type="term" value="F:3-isopropylmalate dehydratase activity"/>
    <property type="evidence" value="ECO:0007669"/>
    <property type="project" value="UniProtKB-UniRule"/>
</dbReference>
<evidence type="ECO:0000256" key="1">
    <source>
        <dbReference type="ARBA" id="ARBA00000491"/>
    </source>
</evidence>
<comment type="similarity">
    <text evidence="4 7">Belongs to the LeuD family. LeuD type 2 subfamily.</text>
</comment>
<organism evidence="9 10">
    <name type="scientific">Brevundimonas subvibrioides</name>
    <dbReference type="NCBI Taxonomy" id="74313"/>
    <lineage>
        <taxon>Bacteria</taxon>
        <taxon>Pseudomonadati</taxon>
        <taxon>Pseudomonadota</taxon>
        <taxon>Alphaproteobacteria</taxon>
        <taxon>Caulobacterales</taxon>
        <taxon>Caulobacteraceae</taxon>
        <taxon>Brevundimonas</taxon>
    </lineage>
</organism>
<evidence type="ECO:0000256" key="3">
    <source>
        <dbReference type="ARBA" id="ARBA00004729"/>
    </source>
</evidence>
<evidence type="ECO:0000256" key="4">
    <source>
        <dbReference type="ARBA" id="ARBA00009869"/>
    </source>
</evidence>
<gene>
    <name evidence="7" type="primary">leuD</name>
    <name evidence="9" type="ORF">B7Z01_08050</name>
</gene>
<accession>A0A258FNA3</accession>